<sequence>MLRHKPSPLRQRTKRNRMARRYRRTRRHHSRPRSNLEKQSNVHWRHQMKLMRLHLLTTSHHHKSETTRRNRPRCSHLLSPRTSRRKSTPHNHLRGEGADTEETGRTSLARIMILALKWDVHPSHRDGRRAYQTARPLTARGLPVPDHRAWP</sequence>
<evidence type="ECO:0000313" key="2">
    <source>
        <dbReference type="EMBL" id="CCF41461.1"/>
    </source>
</evidence>
<accession>H1VMK7</accession>
<dbReference type="HOGENOM" id="CLU_1731345_0_0_1"/>
<reference evidence="3" key="1">
    <citation type="journal article" date="2012" name="Nat. Genet.">
        <title>Lifestyle transitions in plant pathogenic Colletotrichum fungi deciphered by genome and transcriptome analyses.</title>
        <authorList>
            <person name="O'Connell R.J."/>
            <person name="Thon M.R."/>
            <person name="Hacquard S."/>
            <person name="Amyotte S.G."/>
            <person name="Kleemann J."/>
            <person name="Torres M.F."/>
            <person name="Damm U."/>
            <person name="Buiate E.A."/>
            <person name="Epstein L."/>
            <person name="Alkan N."/>
            <person name="Altmueller J."/>
            <person name="Alvarado-Balderrama L."/>
            <person name="Bauser C.A."/>
            <person name="Becker C."/>
            <person name="Birren B.W."/>
            <person name="Chen Z."/>
            <person name="Choi J."/>
            <person name="Crouch J.A."/>
            <person name="Duvick J.P."/>
            <person name="Farman M.A."/>
            <person name="Gan P."/>
            <person name="Heiman D."/>
            <person name="Henrissat B."/>
            <person name="Howard R.J."/>
            <person name="Kabbage M."/>
            <person name="Koch C."/>
            <person name="Kracher B."/>
            <person name="Kubo Y."/>
            <person name="Law A.D."/>
            <person name="Lebrun M.-H."/>
            <person name="Lee Y.-H."/>
            <person name="Miyara I."/>
            <person name="Moore N."/>
            <person name="Neumann U."/>
            <person name="Nordstroem K."/>
            <person name="Panaccione D.G."/>
            <person name="Panstruga R."/>
            <person name="Place M."/>
            <person name="Proctor R.H."/>
            <person name="Prusky D."/>
            <person name="Rech G."/>
            <person name="Reinhardt R."/>
            <person name="Rollins J.A."/>
            <person name="Rounsley S."/>
            <person name="Schardl C.L."/>
            <person name="Schwartz D.C."/>
            <person name="Shenoy N."/>
            <person name="Shirasu K."/>
            <person name="Sikhakolli U.R."/>
            <person name="Stueber K."/>
            <person name="Sukno S.A."/>
            <person name="Sweigard J.A."/>
            <person name="Takano Y."/>
            <person name="Takahara H."/>
            <person name="Trail F."/>
            <person name="van der Does H.C."/>
            <person name="Voll L.M."/>
            <person name="Will I."/>
            <person name="Young S."/>
            <person name="Zeng Q."/>
            <person name="Zhang J."/>
            <person name="Zhou S."/>
            <person name="Dickman M.B."/>
            <person name="Schulze-Lefert P."/>
            <person name="Ver Loren van Themaat E."/>
            <person name="Ma L.-J."/>
            <person name="Vaillancourt L.J."/>
        </authorList>
    </citation>
    <scope>NUCLEOTIDE SEQUENCE [LARGE SCALE GENOMIC DNA]</scope>
    <source>
        <strain evidence="3">IMI 349063</strain>
    </source>
</reference>
<dbReference type="Proteomes" id="UP000007174">
    <property type="component" value="Unassembled WGS sequence"/>
</dbReference>
<dbReference type="EMBL" id="CACQ02004708">
    <property type="protein sequence ID" value="CCF41461.1"/>
    <property type="molecule type" value="Genomic_DNA"/>
</dbReference>
<protein>
    <submittedName>
        <fullName evidence="2">Uncharacterized protein</fullName>
    </submittedName>
</protein>
<dbReference type="AlphaFoldDB" id="H1VMK7"/>
<feature type="region of interest" description="Disordered" evidence="1">
    <location>
        <begin position="131"/>
        <end position="151"/>
    </location>
</feature>
<feature type="compositionally biased region" description="Basic residues" evidence="1">
    <location>
        <begin position="1"/>
        <end position="32"/>
    </location>
</feature>
<feature type="compositionally biased region" description="Basic residues" evidence="1">
    <location>
        <begin position="59"/>
        <end position="74"/>
    </location>
</feature>
<gene>
    <name evidence="2" type="ORF">CH063_11727</name>
</gene>
<evidence type="ECO:0000313" key="3">
    <source>
        <dbReference type="Proteomes" id="UP000007174"/>
    </source>
</evidence>
<name>H1VMK7_COLHI</name>
<feature type="region of interest" description="Disordered" evidence="1">
    <location>
        <begin position="59"/>
        <end position="104"/>
    </location>
</feature>
<evidence type="ECO:0000256" key="1">
    <source>
        <dbReference type="SAM" id="MobiDB-lite"/>
    </source>
</evidence>
<organism evidence="2 3">
    <name type="scientific">Colletotrichum higginsianum (strain IMI 349063)</name>
    <name type="common">Crucifer anthracnose fungus</name>
    <dbReference type="NCBI Taxonomy" id="759273"/>
    <lineage>
        <taxon>Eukaryota</taxon>
        <taxon>Fungi</taxon>
        <taxon>Dikarya</taxon>
        <taxon>Ascomycota</taxon>
        <taxon>Pezizomycotina</taxon>
        <taxon>Sordariomycetes</taxon>
        <taxon>Hypocreomycetidae</taxon>
        <taxon>Glomerellales</taxon>
        <taxon>Glomerellaceae</taxon>
        <taxon>Colletotrichum</taxon>
        <taxon>Colletotrichum destructivum species complex</taxon>
    </lineage>
</organism>
<proteinExistence type="predicted"/>
<feature type="region of interest" description="Disordered" evidence="1">
    <location>
        <begin position="1"/>
        <end position="43"/>
    </location>
</feature>
<feature type="compositionally biased region" description="Basic residues" evidence="1">
    <location>
        <begin position="82"/>
        <end position="92"/>
    </location>
</feature>